<evidence type="ECO:0008006" key="4">
    <source>
        <dbReference type="Google" id="ProtNLM"/>
    </source>
</evidence>
<organism evidence="2 3">
    <name type="scientific">Roseovarius albus</name>
    <dbReference type="NCBI Taxonomy" id="1247867"/>
    <lineage>
        <taxon>Bacteria</taxon>
        <taxon>Pseudomonadati</taxon>
        <taxon>Pseudomonadota</taxon>
        <taxon>Alphaproteobacteria</taxon>
        <taxon>Rhodobacterales</taxon>
        <taxon>Roseobacteraceae</taxon>
        <taxon>Roseovarius</taxon>
    </lineage>
</organism>
<evidence type="ECO:0000256" key="1">
    <source>
        <dbReference type="SAM" id="Coils"/>
    </source>
</evidence>
<keyword evidence="3" id="KW-1185">Reference proteome</keyword>
<keyword evidence="1" id="KW-0175">Coiled coil</keyword>
<gene>
    <name evidence="2" type="ORF">ROA7450_03113</name>
</gene>
<dbReference type="SUPFAM" id="SSF48452">
    <property type="entry name" value="TPR-like"/>
    <property type="match status" value="1"/>
</dbReference>
<proteinExistence type="predicted"/>
<dbReference type="SUPFAM" id="SSF56059">
    <property type="entry name" value="Glutathione synthetase ATP-binding domain-like"/>
    <property type="match status" value="1"/>
</dbReference>
<protein>
    <recommendedName>
        <fullName evidence="4">ATP-grasp domain-containing protein</fullName>
    </recommendedName>
</protein>
<dbReference type="EMBL" id="FWFX01000010">
    <property type="protein sequence ID" value="SLN60024.1"/>
    <property type="molecule type" value="Genomic_DNA"/>
</dbReference>
<sequence>MCPVNWHPGVNKRRKTKSLRKHLSKTYADLRADRENIELRLELAQSLVKLGRLDLARRHVFRVTNEPDLNRHQRRLAGELLFKLGHHAQAVKLLGPTIKGEKGDADALRTISAIRCKYEDFLGARQDLVLASKLDPFIHEVSNDNRPTVLLVRCAEGCFLNAVRDMETGITERLRKRGHFSTDEFISIDDFNVILYDMVKGFTPSPEDIPKVDMILNTASDGDSNGPLFPWMSEMLELFAGVPVLNHPRQVAKTTRDRNALRLGNIPHVLFPRTQNLGYNGHALSFLNKLKDEGFSFPLIIRIPGTQTGITVKKLENSNEALDYLVSKEGADEFYVTEYVDCKNTSGRYTKCRCFFIDGRFYPVAGLSSDCWQIHSGDRYRIMDKEPDTQEREKRYLSDPEDFLGPEVFQALHDVRDVIGLEFFGIDFTVTNDNRLLIFEANASMRHNFDHADNFPYTRPYLETISWAFNTMLRRRCGLT</sequence>
<feature type="coiled-coil region" evidence="1">
    <location>
        <begin position="20"/>
        <end position="47"/>
    </location>
</feature>
<evidence type="ECO:0000313" key="2">
    <source>
        <dbReference type="EMBL" id="SLN60024.1"/>
    </source>
</evidence>
<name>A0A1X6ZT37_9RHOB</name>
<accession>A0A1X6ZT37</accession>
<reference evidence="2 3" key="1">
    <citation type="submission" date="2017-03" db="EMBL/GenBank/DDBJ databases">
        <authorList>
            <person name="Afonso C.L."/>
            <person name="Miller P.J."/>
            <person name="Scott M.A."/>
            <person name="Spackman E."/>
            <person name="Goraichik I."/>
            <person name="Dimitrov K.M."/>
            <person name="Suarez D.L."/>
            <person name="Swayne D.E."/>
        </authorList>
    </citation>
    <scope>NUCLEOTIDE SEQUENCE [LARGE SCALE GENOMIC DNA]</scope>
    <source>
        <strain evidence="2 3">CECT 7450</strain>
    </source>
</reference>
<dbReference type="Gene3D" id="1.25.40.10">
    <property type="entry name" value="Tetratricopeptide repeat domain"/>
    <property type="match status" value="1"/>
</dbReference>
<dbReference type="AlphaFoldDB" id="A0A1X6ZT37"/>
<dbReference type="Proteomes" id="UP000193061">
    <property type="component" value="Unassembled WGS sequence"/>
</dbReference>
<dbReference type="InterPro" id="IPR011990">
    <property type="entry name" value="TPR-like_helical_dom_sf"/>
</dbReference>
<evidence type="ECO:0000313" key="3">
    <source>
        <dbReference type="Proteomes" id="UP000193061"/>
    </source>
</evidence>